<dbReference type="GO" id="GO:0004427">
    <property type="term" value="F:inorganic diphosphate phosphatase activity"/>
    <property type="evidence" value="ECO:0007669"/>
    <property type="project" value="UniProtKB-EC"/>
</dbReference>
<evidence type="ECO:0000256" key="7">
    <source>
        <dbReference type="ARBA" id="ARBA00022801"/>
    </source>
</evidence>
<comment type="caution">
    <text evidence="11">The sequence shown here is derived from an EMBL/GenBank/DDBJ whole genome shotgun (WGS) entry which is preliminary data.</text>
</comment>
<reference evidence="11 12" key="1">
    <citation type="submission" date="2015-01" db="EMBL/GenBank/DDBJ databases">
        <title>Evolution of Trichinella species and genotypes.</title>
        <authorList>
            <person name="Korhonen P.K."/>
            <person name="Edoardo P."/>
            <person name="Giuseppe L.R."/>
            <person name="Gasser R.B."/>
        </authorList>
    </citation>
    <scope>NUCLEOTIDE SEQUENCE [LARGE SCALE GENOMIC DNA]</scope>
    <source>
        <strain evidence="11">ISS417</strain>
    </source>
</reference>
<evidence type="ECO:0000256" key="1">
    <source>
        <dbReference type="ARBA" id="ARBA00001946"/>
    </source>
</evidence>
<protein>
    <recommendedName>
        <fullName evidence="10">Inorganic pyrophosphatase</fullName>
        <ecNumber evidence="4">3.6.1.1</ecNumber>
    </recommendedName>
    <alternativeName>
        <fullName evidence="9">Pyrophosphate phospho-hydrolase</fullName>
    </alternativeName>
</protein>
<dbReference type="SUPFAM" id="SSF50324">
    <property type="entry name" value="Inorganic pyrophosphatase"/>
    <property type="match status" value="1"/>
</dbReference>
<name>A0A0V0UBN1_9BILA</name>
<keyword evidence="6" id="KW-0479">Metal-binding</keyword>
<comment type="similarity">
    <text evidence="3">Belongs to the PPase family.</text>
</comment>
<comment type="cofactor">
    <cofactor evidence="1">
        <name>Mg(2+)</name>
        <dbReference type="ChEBI" id="CHEBI:18420"/>
    </cofactor>
</comment>
<dbReference type="FunFam" id="3.90.80.10:FF:000004">
    <property type="entry name" value="Inorganic pyrophosphatase"/>
    <property type="match status" value="1"/>
</dbReference>
<gene>
    <name evidence="11" type="primary">Nurf-38</name>
    <name evidence="11" type="ORF">T05_3990</name>
</gene>
<proteinExistence type="inferred from homology"/>
<sequence>LNFMLNQSFSLMLGTLKRCLLLKVRSSGRVPFAVRTLAYASTMSSVYETVARGNLYSPNYRLFYSMFFQLNCILDSVCVSLSETDSPDFGAVPLLIVDASCEFIVPKQKNNQFISPWHDIPLYADENAKVYNMIVENPRWTNAKMEIATTEPMNPVKQDLKKGKVRFIDNCFPYHGYIWNYGALPQTWENPFNINSHTSANGDNDPIDACEIGQRVAKRGEVLQVKLLGLIALIDEGETDWKLIVIDVRDPLANKLHDITDVDIHHPGLLQATKEWLKIYKIPTGKPANKFGLNGMYQNKDFAANVIAETHEFWKKLTAKPENTELCCSTCTDDSHFMNKITQEEAMKIVASTPDQGEAEPIDPIVDTWHYISA</sequence>
<evidence type="ECO:0000313" key="11">
    <source>
        <dbReference type="EMBL" id="KRX48666.1"/>
    </source>
</evidence>
<evidence type="ECO:0000256" key="2">
    <source>
        <dbReference type="ARBA" id="ARBA00004496"/>
    </source>
</evidence>
<evidence type="ECO:0000256" key="9">
    <source>
        <dbReference type="ARBA" id="ARBA00032535"/>
    </source>
</evidence>
<dbReference type="Pfam" id="PF00719">
    <property type="entry name" value="Pyrophosphatase"/>
    <property type="match status" value="1"/>
</dbReference>
<organism evidence="11 12">
    <name type="scientific">Trichinella murrelli</name>
    <dbReference type="NCBI Taxonomy" id="144512"/>
    <lineage>
        <taxon>Eukaryota</taxon>
        <taxon>Metazoa</taxon>
        <taxon>Ecdysozoa</taxon>
        <taxon>Nematoda</taxon>
        <taxon>Enoplea</taxon>
        <taxon>Dorylaimia</taxon>
        <taxon>Trichinellida</taxon>
        <taxon>Trichinellidae</taxon>
        <taxon>Trichinella</taxon>
    </lineage>
</organism>
<keyword evidence="12" id="KW-1185">Reference proteome</keyword>
<dbReference type="CDD" id="cd00412">
    <property type="entry name" value="pyrophosphatase"/>
    <property type="match status" value="1"/>
</dbReference>
<dbReference type="EMBL" id="JYDJ01000026">
    <property type="protein sequence ID" value="KRX48666.1"/>
    <property type="molecule type" value="Genomic_DNA"/>
</dbReference>
<evidence type="ECO:0000256" key="5">
    <source>
        <dbReference type="ARBA" id="ARBA00022490"/>
    </source>
</evidence>
<dbReference type="AlphaFoldDB" id="A0A0V0UBN1"/>
<dbReference type="EC" id="3.6.1.1" evidence="4"/>
<feature type="non-terminal residue" evidence="11">
    <location>
        <position position="1"/>
    </location>
</feature>
<dbReference type="Proteomes" id="UP000055048">
    <property type="component" value="Unassembled WGS sequence"/>
</dbReference>
<comment type="subcellular location">
    <subcellularLocation>
        <location evidence="2">Cytoplasm</location>
    </subcellularLocation>
</comment>
<dbReference type="Gene3D" id="3.90.80.10">
    <property type="entry name" value="Inorganic pyrophosphatase"/>
    <property type="match status" value="1"/>
</dbReference>
<evidence type="ECO:0000256" key="3">
    <source>
        <dbReference type="ARBA" id="ARBA00006220"/>
    </source>
</evidence>
<keyword evidence="7" id="KW-0378">Hydrolase</keyword>
<dbReference type="GO" id="GO:0005737">
    <property type="term" value="C:cytoplasm"/>
    <property type="evidence" value="ECO:0007669"/>
    <property type="project" value="UniProtKB-SubCell"/>
</dbReference>
<evidence type="ECO:0000256" key="8">
    <source>
        <dbReference type="ARBA" id="ARBA00022842"/>
    </source>
</evidence>
<dbReference type="GO" id="GO:0006796">
    <property type="term" value="P:phosphate-containing compound metabolic process"/>
    <property type="evidence" value="ECO:0007669"/>
    <property type="project" value="InterPro"/>
</dbReference>
<evidence type="ECO:0000256" key="4">
    <source>
        <dbReference type="ARBA" id="ARBA00012146"/>
    </source>
</evidence>
<dbReference type="GO" id="GO:0000287">
    <property type="term" value="F:magnesium ion binding"/>
    <property type="evidence" value="ECO:0007669"/>
    <property type="project" value="InterPro"/>
</dbReference>
<keyword evidence="8" id="KW-0460">Magnesium</keyword>
<dbReference type="InterPro" id="IPR036649">
    <property type="entry name" value="Pyrophosphatase_sf"/>
</dbReference>
<keyword evidence="5" id="KW-0963">Cytoplasm</keyword>
<dbReference type="PANTHER" id="PTHR10286">
    <property type="entry name" value="INORGANIC PYROPHOSPHATASE"/>
    <property type="match status" value="1"/>
</dbReference>
<dbReference type="OrthoDB" id="1608002at2759"/>
<evidence type="ECO:0000256" key="10">
    <source>
        <dbReference type="ARBA" id="ARBA00040300"/>
    </source>
</evidence>
<dbReference type="InterPro" id="IPR008162">
    <property type="entry name" value="Pyrophosphatase"/>
</dbReference>
<dbReference type="PROSITE" id="PS00387">
    <property type="entry name" value="PPASE"/>
    <property type="match status" value="1"/>
</dbReference>
<accession>A0A0V0UBN1</accession>
<evidence type="ECO:0000313" key="12">
    <source>
        <dbReference type="Proteomes" id="UP000055048"/>
    </source>
</evidence>
<evidence type="ECO:0000256" key="6">
    <source>
        <dbReference type="ARBA" id="ARBA00022723"/>
    </source>
</evidence>